<comment type="caution">
    <text evidence="9">The sequence shown here is derived from an EMBL/GenBank/DDBJ whole genome shotgun (WGS) entry which is preliminary data.</text>
</comment>
<dbReference type="InterPro" id="IPR003211">
    <property type="entry name" value="AmiSUreI_transpt"/>
</dbReference>
<evidence type="ECO:0000256" key="7">
    <source>
        <dbReference type="ARBA" id="ARBA00023136"/>
    </source>
</evidence>
<dbReference type="RefSeq" id="WP_237827070.1">
    <property type="nucleotide sequence ID" value="NZ_JAKLTQ010000030.1"/>
</dbReference>
<evidence type="ECO:0000256" key="5">
    <source>
        <dbReference type="ARBA" id="ARBA00022692"/>
    </source>
</evidence>
<organism evidence="9 10">
    <name type="scientific">Arthrobacter hankyongi</name>
    <dbReference type="NCBI Taxonomy" id="2904801"/>
    <lineage>
        <taxon>Bacteria</taxon>
        <taxon>Bacillati</taxon>
        <taxon>Actinomycetota</taxon>
        <taxon>Actinomycetes</taxon>
        <taxon>Micrococcales</taxon>
        <taxon>Micrococcaceae</taxon>
        <taxon>Arthrobacter</taxon>
    </lineage>
</organism>
<dbReference type="InterPro" id="IPR038523">
    <property type="entry name" value="AmiSUreI_transpt_sf"/>
</dbReference>
<dbReference type="Proteomes" id="UP001165368">
    <property type="component" value="Unassembled WGS sequence"/>
</dbReference>
<keyword evidence="6 8" id="KW-1133">Transmembrane helix</keyword>
<comment type="subcellular location">
    <subcellularLocation>
        <location evidence="1">Cell membrane</location>
        <topology evidence="1">Multi-pass membrane protein</topology>
    </subcellularLocation>
</comment>
<evidence type="ECO:0000313" key="9">
    <source>
        <dbReference type="EMBL" id="MCG2624743.1"/>
    </source>
</evidence>
<evidence type="ECO:0000256" key="1">
    <source>
        <dbReference type="ARBA" id="ARBA00004651"/>
    </source>
</evidence>
<evidence type="ECO:0000313" key="10">
    <source>
        <dbReference type="Proteomes" id="UP001165368"/>
    </source>
</evidence>
<evidence type="ECO:0000256" key="8">
    <source>
        <dbReference type="SAM" id="Phobius"/>
    </source>
</evidence>
<protein>
    <submittedName>
        <fullName evidence="9">AmiS/UreI transporter</fullName>
    </submittedName>
</protein>
<keyword evidence="4" id="KW-1003">Cell membrane</keyword>
<feature type="transmembrane region" description="Helical" evidence="8">
    <location>
        <begin position="114"/>
        <end position="143"/>
    </location>
</feature>
<feature type="transmembrane region" description="Helical" evidence="8">
    <location>
        <begin position="163"/>
        <end position="185"/>
    </location>
</feature>
<comment type="similarity">
    <text evidence="2">Belongs to the AmiS/UreI family.</text>
</comment>
<keyword evidence="7 8" id="KW-0472">Membrane</keyword>
<dbReference type="Gene3D" id="1.25.40.600">
    <property type="match status" value="1"/>
</dbReference>
<keyword evidence="3" id="KW-0813">Transport</keyword>
<feature type="transmembrane region" description="Helical" evidence="8">
    <location>
        <begin position="80"/>
        <end position="102"/>
    </location>
</feature>
<dbReference type="EMBL" id="JAKLTQ010000030">
    <property type="protein sequence ID" value="MCG2624743.1"/>
    <property type="molecule type" value="Genomic_DNA"/>
</dbReference>
<reference evidence="9" key="1">
    <citation type="submission" date="2022-01" db="EMBL/GenBank/DDBJ databases">
        <authorList>
            <person name="Jo J.-H."/>
            <person name="Im W.-T."/>
        </authorList>
    </citation>
    <scope>NUCLEOTIDE SEQUENCE</scope>
    <source>
        <strain evidence="9">I2-34</strain>
    </source>
</reference>
<keyword evidence="5 8" id="KW-0812">Transmembrane</keyword>
<feature type="transmembrane region" description="Helical" evidence="8">
    <location>
        <begin position="56"/>
        <end position="74"/>
    </location>
</feature>
<evidence type="ECO:0000256" key="3">
    <source>
        <dbReference type="ARBA" id="ARBA00022448"/>
    </source>
</evidence>
<evidence type="ECO:0000256" key="2">
    <source>
        <dbReference type="ARBA" id="ARBA00010068"/>
    </source>
</evidence>
<evidence type="ECO:0000256" key="4">
    <source>
        <dbReference type="ARBA" id="ARBA00022475"/>
    </source>
</evidence>
<feature type="transmembrane region" description="Helical" evidence="8">
    <location>
        <begin position="29"/>
        <end position="49"/>
    </location>
</feature>
<dbReference type="Pfam" id="PF02293">
    <property type="entry name" value="AmiS_UreI"/>
    <property type="match status" value="1"/>
</dbReference>
<accession>A0ABS9LDI1</accession>
<gene>
    <name evidence="9" type="ORF">LVY72_22915</name>
</gene>
<sequence length="212" mass="21154">MSFICLILSGAALLVNGLGLLGRIPGRDAGAFSLLIGTVQLVLAAVSAAAAGGDPAVLLGVSGVFLFGLTYAYAGLDALLGLGSAGLGWFCGLVALLALFYAASNLAQDPLLAVLWLAWAVLWYLFFQLLALGRTALAAFTGWTTLLTGPLTTAVPALLGLSGAWPAGWDAAGVSAAVITALFALARGLAKARPAGAAAAPAAVETRESVSV</sequence>
<evidence type="ECO:0000256" key="6">
    <source>
        <dbReference type="ARBA" id="ARBA00022989"/>
    </source>
</evidence>
<keyword evidence="10" id="KW-1185">Reference proteome</keyword>
<proteinExistence type="inferred from homology"/>
<name>A0ABS9LDI1_9MICC</name>